<reference evidence="2" key="1">
    <citation type="journal article" date="2014" name="Int. J. Syst. Evol. Microbiol.">
        <title>Complete genome sequence of Corynebacterium casei LMG S-19264T (=DSM 44701T), isolated from a smear-ripened cheese.</title>
        <authorList>
            <consortium name="US DOE Joint Genome Institute (JGI-PGF)"/>
            <person name="Walter F."/>
            <person name="Albersmeier A."/>
            <person name="Kalinowski J."/>
            <person name="Ruckert C."/>
        </authorList>
    </citation>
    <scope>NUCLEOTIDE SEQUENCE</scope>
    <source>
        <strain evidence="2">JCM 19831</strain>
    </source>
</reference>
<evidence type="ECO:0000313" key="3">
    <source>
        <dbReference type="Proteomes" id="UP000642070"/>
    </source>
</evidence>
<feature type="transmembrane region" description="Helical" evidence="1">
    <location>
        <begin position="20"/>
        <end position="41"/>
    </location>
</feature>
<keyword evidence="1" id="KW-0472">Membrane</keyword>
<gene>
    <name evidence="2" type="ORF">GCM10007977_063480</name>
</gene>
<comment type="caution">
    <text evidence="2">The sequence shown here is derived from an EMBL/GenBank/DDBJ whole genome shotgun (WGS) entry which is preliminary data.</text>
</comment>
<keyword evidence="1" id="KW-1133">Transmembrane helix</keyword>
<dbReference type="Proteomes" id="UP000642070">
    <property type="component" value="Unassembled WGS sequence"/>
</dbReference>
<protein>
    <submittedName>
        <fullName evidence="2">Uncharacterized protein</fullName>
    </submittedName>
</protein>
<dbReference type="EMBL" id="BMPI01000035">
    <property type="protein sequence ID" value="GGM53129.1"/>
    <property type="molecule type" value="Genomic_DNA"/>
</dbReference>
<evidence type="ECO:0000313" key="2">
    <source>
        <dbReference type="EMBL" id="GGM53129.1"/>
    </source>
</evidence>
<sequence length="155" mass="16608">MAGQQPPALWRRTGYYAWRALTLALIVLVAGWDAVSLTFFPDTGFTSSAYTLLRSVNPWGMFGYGPPLLGLTVLAVYAYGRHRGGRGRSYILLRVTLGAIAVWYAAWTAGIVGSWILVGQISSLGIGKLLFIAVVCVVLARLTPTSMPPTSSGKG</sequence>
<keyword evidence="3" id="KW-1185">Reference proteome</keyword>
<evidence type="ECO:0000256" key="1">
    <source>
        <dbReference type="SAM" id="Phobius"/>
    </source>
</evidence>
<feature type="transmembrane region" description="Helical" evidence="1">
    <location>
        <begin position="61"/>
        <end position="79"/>
    </location>
</feature>
<organism evidence="2 3">
    <name type="scientific">Dactylosporangium sucinum</name>
    <dbReference type="NCBI Taxonomy" id="1424081"/>
    <lineage>
        <taxon>Bacteria</taxon>
        <taxon>Bacillati</taxon>
        <taxon>Actinomycetota</taxon>
        <taxon>Actinomycetes</taxon>
        <taxon>Micromonosporales</taxon>
        <taxon>Micromonosporaceae</taxon>
        <taxon>Dactylosporangium</taxon>
    </lineage>
</organism>
<name>A0A917U3P3_9ACTN</name>
<feature type="transmembrane region" description="Helical" evidence="1">
    <location>
        <begin position="124"/>
        <end position="142"/>
    </location>
</feature>
<feature type="transmembrane region" description="Helical" evidence="1">
    <location>
        <begin position="91"/>
        <end position="118"/>
    </location>
</feature>
<accession>A0A917U3P3</accession>
<reference evidence="2" key="2">
    <citation type="submission" date="2020-09" db="EMBL/GenBank/DDBJ databases">
        <authorList>
            <person name="Sun Q."/>
            <person name="Ohkuma M."/>
        </authorList>
    </citation>
    <scope>NUCLEOTIDE SEQUENCE</scope>
    <source>
        <strain evidence="2">JCM 19831</strain>
    </source>
</reference>
<keyword evidence="1" id="KW-0812">Transmembrane</keyword>
<dbReference type="RefSeq" id="WP_190253658.1">
    <property type="nucleotide sequence ID" value="NZ_BMPI01000035.1"/>
</dbReference>
<dbReference type="AlphaFoldDB" id="A0A917U3P3"/>
<proteinExistence type="predicted"/>